<dbReference type="HOGENOM" id="CLU_011398_4_3_11"/>
<comment type="caution">
    <text evidence="7">The sequence shown here is derived from an EMBL/GenBank/DDBJ whole genome shotgun (WGS) entry which is preliminary data.</text>
</comment>
<keyword evidence="2" id="KW-0285">Flavoprotein</keyword>
<evidence type="ECO:0000313" key="7">
    <source>
        <dbReference type="EMBL" id="EEZ60488.1"/>
    </source>
</evidence>
<dbReference type="EMBL" id="ACUX02000019">
    <property type="protein sequence ID" value="EEZ60488.1"/>
    <property type="molecule type" value="Genomic_DNA"/>
</dbReference>
<dbReference type="InterPro" id="IPR036188">
    <property type="entry name" value="FAD/NAD-bd_sf"/>
</dbReference>
<accession>D0WJE0</accession>
<evidence type="ECO:0000256" key="5">
    <source>
        <dbReference type="SAM" id="MobiDB-lite"/>
    </source>
</evidence>
<reference evidence="7" key="1">
    <citation type="submission" date="2009-10" db="EMBL/GenBank/DDBJ databases">
        <authorList>
            <person name="Weinstock G."/>
            <person name="Sodergren E."/>
            <person name="Clifton S."/>
            <person name="Fulton L."/>
            <person name="Fulton B."/>
            <person name="Courtney L."/>
            <person name="Fronick C."/>
            <person name="Harrison M."/>
            <person name="Strong C."/>
            <person name="Farmer C."/>
            <person name="Delahaunty K."/>
            <person name="Markovic C."/>
            <person name="Hall O."/>
            <person name="Minx P."/>
            <person name="Tomlinson C."/>
            <person name="Mitreva M."/>
            <person name="Nelson J."/>
            <person name="Hou S."/>
            <person name="Wollam A."/>
            <person name="Pepin K.H."/>
            <person name="Johnson M."/>
            <person name="Bhonagiri V."/>
            <person name="Nash W.E."/>
            <person name="Warren W."/>
            <person name="Chinwalla A."/>
            <person name="Mardis E.R."/>
            <person name="Wilson R.K."/>
        </authorList>
    </citation>
    <scope>NUCLEOTIDE SEQUENCE [LARGE SCALE GENOMIC DNA]</scope>
    <source>
        <strain evidence="7">ATCC 700122</strain>
    </source>
</reference>
<sequence length="624" mass="66553">MEISTFSVDMLSVRLGHDGGMAGERKGVARTVRGRHVMNGQDSMHGWESVSDQESVGSDGAVRGSELSRRNFLKAALTTGATAAALGIVGCAKDAPASGSGASAMSASSTGAADSAGMGSMQTLDPSQAVWPVVEEVSINAAGEGKVAFESEPVDPSRIVATHDVDVVVCGLGPAGDAAALACAEAGLNTVAVEKNPFGNYNSATIGGTDSMLHKHWGMSFDKEAWLSDAVIDSAFQGDIALYKHFLDTNGEAVDWYVGHFDNQNLDDYPLTFAAGDFPDFRDEYDKTAYGRSWNTSLNLPYAPADLAKILAGFITDAGAEIRYETPAVQLVTDDAGAVTGVIVKSGEAYEQYNCAKGVVLATGGYEYNEQMLRERCRPRGIPGHWLTAAMGNTGDGHRMGLAVGAAEDDFPQAIMLDPEQLMPYLRVNKLGRRFTAEYEPYGHLAMAIQAQPGTYDFYIVDGAIAEKIDKIWTPSSSCYGPKDVWVGAATKTDMKADTLEELADMMGVPRDAFVATIARWNEMASAGKDEDFNFPGHMMASIDTPPFYATKEYADGLCTAGGLLVNTDCQVLDREHRPIPGLYAAGLTSGGMFYNTYPHNLNCLSHTRNCLMGYTIGHVLGGK</sequence>
<organism evidence="7 8">
    <name type="scientific">Slackia exigua (strain ATCC 700122 / DSM 15923 / CIP 105133 / JCM 11022 / KCTC 5966 / S-7)</name>
    <dbReference type="NCBI Taxonomy" id="649764"/>
    <lineage>
        <taxon>Bacteria</taxon>
        <taxon>Bacillati</taxon>
        <taxon>Actinomycetota</taxon>
        <taxon>Coriobacteriia</taxon>
        <taxon>Eggerthellales</taxon>
        <taxon>Eggerthellaceae</taxon>
        <taxon>Slackia</taxon>
    </lineage>
</organism>
<evidence type="ECO:0000256" key="3">
    <source>
        <dbReference type="ARBA" id="ARBA00022827"/>
    </source>
</evidence>
<comment type="cofactor">
    <cofactor evidence="1">
        <name>FAD</name>
        <dbReference type="ChEBI" id="CHEBI:57692"/>
    </cofactor>
</comment>
<dbReference type="Proteomes" id="UP000006001">
    <property type="component" value="Unassembled WGS sequence"/>
</dbReference>
<gene>
    <name evidence="7" type="ORF">HMPREF0762_01967</name>
</gene>
<evidence type="ECO:0000256" key="1">
    <source>
        <dbReference type="ARBA" id="ARBA00001974"/>
    </source>
</evidence>
<keyword evidence="8" id="KW-1185">Reference proteome</keyword>
<proteinExistence type="predicted"/>
<evidence type="ECO:0000256" key="4">
    <source>
        <dbReference type="ARBA" id="ARBA00023002"/>
    </source>
</evidence>
<dbReference type="AlphaFoldDB" id="D0WJE0"/>
<name>D0WJE0_SLAES</name>
<dbReference type="InterPro" id="IPR027477">
    <property type="entry name" value="Succ_DH/fumarate_Rdtase_cat_sf"/>
</dbReference>
<dbReference type="PANTHER" id="PTHR43400">
    <property type="entry name" value="FUMARATE REDUCTASE"/>
    <property type="match status" value="1"/>
</dbReference>
<dbReference type="PROSITE" id="PS51318">
    <property type="entry name" value="TAT"/>
    <property type="match status" value="1"/>
</dbReference>
<dbReference type="Gene3D" id="3.50.50.60">
    <property type="entry name" value="FAD/NAD(P)-binding domain"/>
    <property type="match status" value="1"/>
</dbReference>
<dbReference type="InterPro" id="IPR006311">
    <property type="entry name" value="TAT_signal"/>
</dbReference>
<evidence type="ECO:0000259" key="6">
    <source>
        <dbReference type="Pfam" id="PF00890"/>
    </source>
</evidence>
<dbReference type="SUPFAM" id="SSF51905">
    <property type="entry name" value="FAD/NAD(P)-binding domain"/>
    <property type="match status" value="1"/>
</dbReference>
<dbReference type="InterPro" id="IPR003953">
    <property type="entry name" value="FAD-dep_OxRdtase_2_FAD-bd"/>
</dbReference>
<dbReference type="GO" id="GO:0033765">
    <property type="term" value="F:steroid dehydrogenase activity, acting on the CH-CH group of donors"/>
    <property type="evidence" value="ECO:0007669"/>
    <property type="project" value="UniProtKB-ARBA"/>
</dbReference>
<protein>
    <submittedName>
        <fullName evidence="7">Tat pathway signal sequence domain protein</fullName>
    </submittedName>
</protein>
<dbReference type="SUPFAM" id="SSF56425">
    <property type="entry name" value="Succinate dehydrogenase/fumarate reductase flavoprotein, catalytic domain"/>
    <property type="match status" value="1"/>
</dbReference>
<dbReference type="Pfam" id="PF00890">
    <property type="entry name" value="FAD_binding_2"/>
    <property type="match status" value="1"/>
</dbReference>
<dbReference type="GO" id="GO:0008202">
    <property type="term" value="P:steroid metabolic process"/>
    <property type="evidence" value="ECO:0007669"/>
    <property type="project" value="UniProtKB-ARBA"/>
</dbReference>
<dbReference type="Gene3D" id="3.90.700.10">
    <property type="entry name" value="Succinate dehydrogenase/fumarate reductase flavoprotein, catalytic domain"/>
    <property type="match status" value="1"/>
</dbReference>
<dbReference type="PANTHER" id="PTHR43400:SF10">
    <property type="entry name" value="3-OXOSTEROID 1-DEHYDROGENASE"/>
    <property type="match status" value="1"/>
</dbReference>
<evidence type="ECO:0000256" key="2">
    <source>
        <dbReference type="ARBA" id="ARBA00022630"/>
    </source>
</evidence>
<keyword evidence="3" id="KW-0274">FAD</keyword>
<keyword evidence="4" id="KW-0560">Oxidoreductase</keyword>
<dbReference type="eggNOG" id="COG1053">
    <property type="taxonomic scope" value="Bacteria"/>
</dbReference>
<feature type="region of interest" description="Disordered" evidence="5">
    <location>
        <begin position="40"/>
        <end position="62"/>
    </location>
</feature>
<evidence type="ECO:0000313" key="8">
    <source>
        <dbReference type="Proteomes" id="UP000006001"/>
    </source>
</evidence>
<dbReference type="InterPro" id="IPR050315">
    <property type="entry name" value="FAD-oxidoreductase_2"/>
</dbReference>
<dbReference type="STRING" id="649764.HMPREF0762_01967"/>
<feature type="domain" description="FAD-dependent oxidoreductase 2 FAD-binding" evidence="6">
    <location>
        <begin position="166"/>
        <end position="603"/>
    </location>
</feature>